<feature type="transmembrane region" description="Helical" evidence="1">
    <location>
        <begin position="152"/>
        <end position="172"/>
    </location>
</feature>
<keyword evidence="1" id="KW-1133">Transmembrane helix</keyword>
<keyword evidence="1" id="KW-0812">Transmembrane</keyword>
<dbReference type="Proteomes" id="UP000069030">
    <property type="component" value="Chromosome"/>
</dbReference>
<sequence>MDKLSLYELFSFVIPGGIALHLLNWCSVNVLSTGTLFNLSDLSNSLIALVFALLIGVTLHIITFNILLKCGSYRQIIYKSVQEIKLDDYIQQVIPFLNQEYFHNKKHEVAANTNNAVPAENLFDYAYYYLEVNGKNAQAKNFQSLYFFFRNMFTLGIVSIVILIIALVYSTITSVGKDVLSEIVFKIAFFAVIIGIAVPVANWLRKKMIITVFGCYYADRVHQTNK</sequence>
<evidence type="ECO:0000313" key="3">
    <source>
        <dbReference type="Proteomes" id="UP000069030"/>
    </source>
</evidence>
<proteinExistence type="predicted"/>
<evidence type="ECO:0000313" key="2">
    <source>
        <dbReference type="EMBL" id="ALU28071.1"/>
    </source>
</evidence>
<evidence type="ECO:0000256" key="1">
    <source>
        <dbReference type="SAM" id="Phobius"/>
    </source>
</evidence>
<reference evidence="2 3" key="1">
    <citation type="journal article" date="2016" name="J. Zhejiang Univ. Sci. B">
        <title>Antibiotic resistance mechanisms of Myroides sp.</title>
        <authorList>
            <person name="Hu S."/>
            <person name="Yuan S."/>
            <person name="Qu H."/>
            <person name="Jiang T."/>
            <person name="Zhou Y."/>
            <person name="Wang M."/>
            <person name="Ming D."/>
        </authorList>
    </citation>
    <scope>NUCLEOTIDE SEQUENCE [LARGE SCALE GENOMIC DNA]</scope>
    <source>
        <strain evidence="2 3">PR63039</strain>
    </source>
</reference>
<dbReference type="GeneID" id="66976199"/>
<keyword evidence="1" id="KW-0472">Membrane</keyword>
<feature type="transmembrane region" description="Helical" evidence="1">
    <location>
        <begin position="7"/>
        <end position="25"/>
    </location>
</feature>
<accession>A0AAI8G6R3</accession>
<dbReference type="EMBL" id="CP013690">
    <property type="protein sequence ID" value="ALU28071.1"/>
    <property type="molecule type" value="Genomic_DNA"/>
</dbReference>
<feature type="transmembrane region" description="Helical" evidence="1">
    <location>
        <begin position="45"/>
        <end position="68"/>
    </location>
</feature>
<dbReference type="NCBIfam" id="NF040557">
    <property type="entry name" value="CAS_Csx27"/>
    <property type="match status" value="1"/>
</dbReference>
<name>A0AAI8G6R3_9FLAO</name>
<dbReference type="AlphaFoldDB" id="A0AAI8G6R3"/>
<protein>
    <submittedName>
        <fullName evidence="2">Uncharacterized protein</fullName>
    </submittedName>
</protein>
<dbReference type="KEGG" id="mod:AS202_18810"/>
<feature type="transmembrane region" description="Helical" evidence="1">
    <location>
        <begin position="184"/>
        <end position="204"/>
    </location>
</feature>
<gene>
    <name evidence="2" type="ORF">AS202_18810</name>
</gene>
<organism evidence="2 3">
    <name type="scientific">Myroides odoratimimus</name>
    <dbReference type="NCBI Taxonomy" id="76832"/>
    <lineage>
        <taxon>Bacteria</taxon>
        <taxon>Pseudomonadati</taxon>
        <taxon>Bacteroidota</taxon>
        <taxon>Flavobacteriia</taxon>
        <taxon>Flavobacteriales</taxon>
        <taxon>Flavobacteriaceae</taxon>
        <taxon>Myroides</taxon>
    </lineage>
</organism>
<dbReference type="RefSeq" id="WP_006261415.1">
    <property type="nucleotide sequence ID" value="NZ_CP013690.1"/>
</dbReference>